<name>A0A940NT11_9BACI</name>
<protein>
    <submittedName>
        <fullName evidence="3">DUF2089 domain-containing protein</fullName>
    </submittedName>
</protein>
<feature type="domain" description="DUF2089" evidence="2">
    <location>
        <begin position="9"/>
        <end position="39"/>
    </location>
</feature>
<reference evidence="3" key="1">
    <citation type="submission" date="2021-04" db="EMBL/GenBank/DDBJ databases">
        <title>Genome seq and assembly of Bacillus sp.</title>
        <authorList>
            <person name="Chhetri G."/>
        </authorList>
    </citation>
    <scope>NUCLEOTIDE SEQUENCE</scope>
    <source>
        <strain evidence="3">RG28</strain>
    </source>
</reference>
<feature type="domain" description="DUF2089" evidence="1">
    <location>
        <begin position="42"/>
        <end position="88"/>
    </location>
</feature>
<dbReference type="RefSeq" id="WP_209407351.1">
    <property type="nucleotide sequence ID" value="NZ_JAGIYQ010000017.1"/>
</dbReference>
<gene>
    <name evidence="3" type="ORF">J5Y03_17785</name>
</gene>
<organism evidence="3 4">
    <name type="scientific">Gottfriedia endophytica</name>
    <dbReference type="NCBI Taxonomy" id="2820819"/>
    <lineage>
        <taxon>Bacteria</taxon>
        <taxon>Bacillati</taxon>
        <taxon>Bacillota</taxon>
        <taxon>Bacilli</taxon>
        <taxon>Bacillales</taxon>
        <taxon>Bacillaceae</taxon>
        <taxon>Gottfriedia</taxon>
    </lineage>
</organism>
<evidence type="ECO:0000313" key="3">
    <source>
        <dbReference type="EMBL" id="MBP0727013.1"/>
    </source>
</evidence>
<accession>A0A940NT11</accession>
<evidence type="ECO:0000259" key="2">
    <source>
        <dbReference type="Pfam" id="PF22747"/>
    </source>
</evidence>
<sequence>MNIQILTKCPVCTENLEAKKLQCSCCGTTIENTFKLPKLLYLEKEQLHFVEVFVKCRGNIKEVEKELNISYPTVRGKLEEVILALGYENKKKKEIINKKIVLDLLENGKISPEEAIKQLNQE</sequence>
<keyword evidence="4" id="KW-1185">Reference proteome</keyword>
<comment type="caution">
    <text evidence="3">The sequence shown here is derived from an EMBL/GenBank/DDBJ whole genome shotgun (WGS) entry which is preliminary data.</text>
</comment>
<evidence type="ECO:0000259" key="1">
    <source>
        <dbReference type="Pfam" id="PF09862"/>
    </source>
</evidence>
<dbReference type="Pfam" id="PF22747">
    <property type="entry name" value="Zn_ribbon_DUF2089"/>
    <property type="match status" value="1"/>
</dbReference>
<dbReference type="InterPro" id="IPR053957">
    <property type="entry name" value="DUF2089_Zn_ribbon"/>
</dbReference>
<dbReference type="EMBL" id="JAGIYQ010000017">
    <property type="protein sequence ID" value="MBP0727013.1"/>
    <property type="molecule type" value="Genomic_DNA"/>
</dbReference>
<dbReference type="AlphaFoldDB" id="A0A940NT11"/>
<dbReference type="InterPro" id="IPR018658">
    <property type="entry name" value="DUF2089"/>
</dbReference>
<dbReference type="Proteomes" id="UP000682134">
    <property type="component" value="Unassembled WGS sequence"/>
</dbReference>
<evidence type="ECO:0000313" key="4">
    <source>
        <dbReference type="Proteomes" id="UP000682134"/>
    </source>
</evidence>
<proteinExistence type="predicted"/>
<dbReference type="Pfam" id="PF09862">
    <property type="entry name" value="DUF2089"/>
    <property type="match status" value="1"/>
</dbReference>